<dbReference type="EMBL" id="NHYD01003115">
    <property type="protein sequence ID" value="PPQ82634.1"/>
    <property type="molecule type" value="Genomic_DNA"/>
</dbReference>
<gene>
    <name evidence="1" type="ORF">CVT25_007562</name>
</gene>
<dbReference type="AlphaFoldDB" id="A0A409WVT2"/>
<organism evidence="1 2">
    <name type="scientific">Psilocybe cyanescens</name>
    <dbReference type="NCBI Taxonomy" id="93625"/>
    <lineage>
        <taxon>Eukaryota</taxon>
        <taxon>Fungi</taxon>
        <taxon>Dikarya</taxon>
        <taxon>Basidiomycota</taxon>
        <taxon>Agaricomycotina</taxon>
        <taxon>Agaricomycetes</taxon>
        <taxon>Agaricomycetidae</taxon>
        <taxon>Agaricales</taxon>
        <taxon>Agaricineae</taxon>
        <taxon>Strophariaceae</taxon>
        <taxon>Psilocybe</taxon>
    </lineage>
</organism>
<dbReference type="Proteomes" id="UP000283269">
    <property type="component" value="Unassembled WGS sequence"/>
</dbReference>
<proteinExistence type="predicted"/>
<evidence type="ECO:0000313" key="2">
    <source>
        <dbReference type="Proteomes" id="UP000283269"/>
    </source>
</evidence>
<keyword evidence="2" id="KW-1185">Reference proteome</keyword>
<comment type="caution">
    <text evidence="1">The sequence shown here is derived from an EMBL/GenBank/DDBJ whole genome shotgun (WGS) entry which is preliminary data.</text>
</comment>
<sequence length="82" mass="8973">MPSTDPEILAAKIAHRNAKRRETRTHTPSQANLILVNEADLSCIQLPILANEAGPSRIQLPTPTNPQTLSQILRTTPITTPQ</sequence>
<accession>A0A409WVT2</accession>
<evidence type="ECO:0000313" key="1">
    <source>
        <dbReference type="EMBL" id="PPQ82634.1"/>
    </source>
</evidence>
<dbReference type="InParanoid" id="A0A409WVT2"/>
<protein>
    <submittedName>
        <fullName evidence="1">Uncharacterized protein</fullName>
    </submittedName>
</protein>
<reference evidence="1 2" key="1">
    <citation type="journal article" date="2018" name="Evol. Lett.">
        <title>Horizontal gene cluster transfer increased hallucinogenic mushroom diversity.</title>
        <authorList>
            <person name="Reynolds H.T."/>
            <person name="Vijayakumar V."/>
            <person name="Gluck-Thaler E."/>
            <person name="Korotkin H.B."/>
            <person name="Matheny P.B."/>
            <person name="Slot J.C."/>
        </authorList>
    </citation>
    <scope>NUCLEOTIDE SEQUENCE [LARGE SCALE GENOMIC DNA]</scope>
    <source>
        <strain evidence="1 2">2631</strain>
    </source>
</reference>
<name>A0A409WVT2_PSICY</name>